<organism evidence="2 3">
    <name type="scientific">Rhododendron griersonianum</name>
    <dbReference type="NCBI Taxonomy" id="479676"/>
    <lineage>
        <taxon>Eukaryota</taxon>
        <taxon>Viridiplantae</taxon>
        <taxon>Streptophyta</taxon>
        <taxon>Embryophyta</taxon>
        <taxon>Tracheophyta</taxon>
        <taxon>Spermatophyta</taxon>
        <taxon>Magnoliopsida</taxon>
        <taxon>eudicotyledons</taxon>
        <taxon>Gunneridae</taxon>
        <taxon>Pentapetalae</taxon>
        <taxon>asterids</taxon>
        <taxon>Ericales</taxon>
        <taxon>Ericaceae</taxon>
        <taxon>Ericoideae</taxon>
        <taxon>Rhodoreae</taxon>
        <taxon>Rhododendron</taxon>
    </lineage>
</organism>
<dbReference type="Proteomes" id="UP000823749">
    <property type="component" value="Chromosome 3"/>
</dbReference>
<gene>
    <name evidence="2" type="ORF">RHGRI_007773</name>
</gene>
<accession>A0AAV6KZE1</accession>
<evidence type="ECO:0000313" key="2">
    <source>
        <dbReference type="EMBL" id="KAG5557629.1"/>
    </source>
</evidence>
<dbReference type="EMBL" id="JACTNZ010000003">
    <property type="protein sequence ID" value="KAG5557629.1"/>
    <property type="molecule type" value="Genomic_DNA"/>
</dbReference>
<proteinExistence type="predicted"/>
<evidence type="ECO:0000313" key="3">
    <source>
        <dbReference type="Proteomes" id="UP000823749"/>
    </source>
</evidence>
<evidence type="ECO:0000256" key="1">
    <source>
        <dbReference type="SAM" id="MobiDB-lite"/>
    </source>
</evidence>
<feature type="region of interest" description="Disordered" evidence="1">
    <location>
        <begin position="68"/>
        <end position="91"/>
    </location>
</feature>
<protein>
    <submittedName>
        <fullName evidence="2">Uncharacterized protein</fullName>
    </submittedName>
</protein>
<keyword evidence="3" id="KW-1185">Reference proteome</keyword>
<dbReference type="AlphaFoldDB" id="A0AAV6KZE1"/>
<sequence length="91" mass="9725">MADGTISIADGLGLKVLDSNEVRRKQQISDPSKSSQVRSTQMEMEIQKVNISGDFNLVPIIGNANQATTSTGFGSFSPKTAKSPSPSRKLQ</sequence>
<feature type="compositionally biased region" description="Polar residues" evidence="1">
    <location>
        <begin position="28"/>
        <end position="41"/>
    </location>
</feature>
<feature type="region of interest" description="Disordered" evidence="1">
    <location>
        <begin position="22"/>
        <end position="41"/>
    </location>
</feature>
<comment type="caution">
    <text evidence="2">The sequence shown here is derived from an EMBL/GenBank/DDBJ whole genome shotgun (WGS) entry which is preliminary data.</text>
</comment>
<reference evidence="2" key="1">
    <citation type="submission" date="2020-08" db="EMBL/GenBank/DDBJ databases">
        <title>Plant Genome Project.</title>
        <authorList>
            <person name="Zhang R.-G."/>
        </authorList>
    </citation>
    <scope>NUCLEOTIDE SEQUENCE</scope>
    <source>
        <strain evidence="2">WSP0</strain>
        <tissue evidence="2">Leaf</tissue>
    </source>
</reference>
<name>A0AAV6KZE1_9ERIC</name>